<evidence type="ECO:0000313" key="3">
    <source>
        <dbReference type="Proteomes" id="UP000178495"/>
    </source>
</evidence>
<reference evidence="2 3" key="1">
    <citation type="journal article" date="2016" name="Nat. Commun.">
        <title>Thousands of microbial genomes shed light on interconnected biogeochemical processes in an aquifer system.</title>
        <authorList>
            <person name="Anantharaman K."/>
            <person name="Brown C.T."/>
            <person name="Hug L.A."/>
            <person name="Sharon I."/>
            <person name="Castelle C.J."/>
            <person name="Probst A.J."/>
            <person name="Thomas B.C."/>
            <person name="Singh A."/>
            <person name="Wilkins M.J."/>
            <person name="Karaoz U."/>
            <person name="Brodie E.L."/>
            <person name="Williams K.H."/>
            <person name="Hubbard S.S."/>
            <person name="Banfield J.F."/>
        </authorList>
    </citation>
    <scope>NUCLEOTIDE SEQUENCE [LARGE SCALE GENOMIC DNA]</scope>
</reference>
<dbReference type="AlphaFoldDB" id="A0A1G2CLN8"/>
<sequence>MKLNKTCDRKVCYISRMSLVDDLLVILSSYSQGYRLMRARGRGSVRRPEVRRMERFAHASEATIQVTLSRLKKKGLVQGSGGIWKITAAGLLHVRRKQHAPPAHSRKSHAMGPKNMIIAFDIPEKDKRKRNWLRIELVCLGFEMLQKSVWFGPAPLPQAFIASLEKLRIIPFVKFFEVREADII</sequence>
<dbReference type="Proteomes" id="UP000178495">
    <property type="component" value="Unassembled WGS sequence"/>
</dbReference>
<dbReference type="EMBL" id="MHLC01000014">
    <property type="protein sequence ID" value="OGZ01338.1"/>
    <property type="molecule type" value="Genomic_DNA"/>
</dbReference>
<gene>
    <name evidence="2" type="ORF">A3A43_03585</name>
</gene>
<evidence type="ECO:0000313" key="2">
    <source>
        <dbReference type="EMBL" id="OGZ01338.1"/>
    </source>
</evidence>
<feature type="domain" description="Transcriptional repressor PaaX-like central Cas2-like" evidence="1">
    <location>
        <begin position="117"/>
        <end position="180"/>
    </location>
</feature>
<proteinExistence type="predicted"/>
<name>A0A1G2CLN8_9BACT</name>
<accession>A0A1G2CLN8</accession>
<dbReference type="STRING" id="1798652.A3A43_03585"/>
<dbReference type="InterPro" id="IPR048846">
    <property type="entry name" value="PaaX-like_central"/>
</dbReference>
<dbReference type="Gene3D" id="3.30.70.2650">
    <property type="match status" value="1"/>
</dbReference>
<organism evidence="2 3">
    <name type="scientific">Candidatus Liptonbacteria bacterium RIFCSPLOWO2_01_FULL_56_20</name>
    <dbReference type="NCBI Taxonomy" id="1798652"/>
    <lineage>
        <taxon>Bacteria</taxon>
        <taxon>Candidatus Liptoniibacteriota</taxon>
    </lineage>
</organism>
<comment type="caution">
    <text evidence="2">The sequence shown here is derived from an EMBL/GenBank/DDBJ whole genome shotgun (WGS) entry which is preliminary data.</text>
</comment>
<dbReference type="SUPFAM" id="SSF143430">
    <property type="entry name" value="TTP0101/SSO1404-like"/>
    <property type="match status" value="1"/>
</dbReference>
<dbReference type="Pfam" id="PF20803">
    <property type="entry name" value="PaaX_M"/>
    <property type="match status" value="1"/>
</dbReference>
<evidence type="ECO:0000259" key="1">
    <source>
        <dbReference type="Pfam" id="PF20803"/>
    </source>
</evidence>
<protein>
    <recommendedName>
        <fullName evidence="1">Transcriptional repressor PaaX-like central Cas2-like domain-containing protein</fullName>
    </recommendedName>
</protein>